<evidence type="ECO:0000259" key="3">
    <source>
        <dbReference type="Pfam" id="PF00933"/>
    </source>
</evidence>
<dbReference type="AlphaFoldDB" id="A0A2W4Z7S2"/>
<reference evidence="6 7" key="1">
    <citation type="submission" date="2017-08" db="EMBL/GenBank/DDBJ databases">
        <title>Infants hospitalized years apart are colonized by the same room-sourced microbial strains.</title>
        <authorList>
            <person name="Brooks B."/>
            <person name="Olm M.R."/>
            <person name="Firek B.A."/>
            <person name="Baker R."/>
            <person name="Thomas B.C."/>
            <person name="Morowitz M.J."/>
            <person name="Banfield J.F."/>
        </authorList>
    </citation>
    <scope>NUCLEOTIDE SEQUENCE [LARGE SCALE GENOMIC DNA]</scope>
    <source>
        <strain evidence="6">S2_018_000_R3_110</strain>
    </source>
</reference>
<dbReference type="SUPFAM" id="SSF52279">
    <property type="entry name" value="Beta-D-glucan exohydrolase, C-terminal domain"/>
    <property type="match status" value="1"/>
</dbReference>
<dbReference type="InterPro" id="IPR017853">
    <property type="entry name" value="GH"/>
</dbReference>
<dbReference type="InterPro" id="IPR002772">
    <property type="entry name" value="Glyco_hydro_3_C"/>
</dbReference>
<dbReference type="PANTHER" id="PTHR30620">
    <property type="entry name" value="PERIPLASMIC BETA-GLUCOSIDASE-RELATED"/>
    <property type="match status" value="1"/>
</dbReference>
<sequence length="836" mass="87547">MKPVTTFLMGTALAGMAAFPAVAQTVPAPAPAATAHPELWPRATWPYRADPAIEARIADLLGRMTLEEKVGQVVQGDIASVTPEDVRRYHLGSVLNGGNSAPDNDEFAPAAEWLKLADRFYAASVDTRDGGVGIPVIWGTDAVHGHSNIVGATLFPHNVGLGAMHDPALMRRIAQATAAEIRATGIEWTFAPTITVPQDLRWGRAYEGYSSDPKLVAGYVTQFIEGLQGAPGSTNQLQGPYVLASTKHFLADGGTFGGQDQGDAKISETELRDIHGTPYVAAINAGVQTVMASFSSWNGEKITGHKGLLTDVLKQRMGFGGFIVSDWNAHGQVAGCTNASCPRAINAGLDMYMAPDSWKPIWENLVRQVRSGEVPMRRLDDAVSNILRVKLRAGLFEAGKPSSRPLSGKFDLLGSREHRAIAREAVAKSLVLLKNNGSLLPIRAGGRVLVAGDGANDVARQSGGWTLTWQGTGIDPKHFPGATSIWQGIDAAAKAAGGTATLSADGSFTGARPDAAIVVFGETPYAEFQGDIKTLQLRPELRRPIDTMRKLKAQGIPVVAVMLTGRPLFVNAAINAADAFVVAWLPGSEGAGVADVLLKDRSGRARRDFTGTLSFAWPATADADGPTLFPLGYGLTGASRTTVPTLSEDAMVAEADAGDVFMDKGMPATAWSLEVGGAGTGGNTRITTVPAQSGGGRVKVTATDHGVQEGARRFVIDGSGPAQILLGTQSPVDLTRQANGDVMLLATMRIDAAPTGPVTLALRSGPGNGQVALGRMEKLPVGQWKTLGVPLKCFVGNVNMGRVDTPFVLATDGALTVSVARVALGTTADVTPGCAK</sequence>
<gene>
    <name evidence="6" type="ORF">DI632_07100</name>
</gene>
<organism evidence="6 7">
    <name type="scientific">Sphingomonas hengshuiensis</name>
    <dbReference type="NCBI Taxonomy" id="1609977"/>
    <lineage>
        <taxon>Bacteria</taxon>
        <taxon>Pseudomonadati</taxon>
        <taxon>Pseudomonadota</taxon>
        <taxon>Alphaproteobacteria</taxon>
        <taxon>Sphingomonadales</taxon>
        <taxon>Sphingomonadaceae</taxon>
        <taxon>Sphingomonas</taxon>
    </lineage>
</organism>
<evidence type="ECO:0000256" key="2">
    <source>
        <dbReference type="SAM" id="SignalP"/>
    </source>
</evidence>
<dbReference type="Gene3D" id="3.20.20.300">
    <property type="entry name" value="Glycoside hydrolase, family 3, N-terminal domain"/>
    <property type="match status" value="1"/>
</dbReference>
<dbReference type="EMBL" id="QFNF01000013">
    <property type="protein sequence ID" value="PZO78264.1"/>
    <property type="molecule type" value="Genomic_DNA"/>
</dbReference>
<dbReference type="InterPro" id="IPR001764">
    <property type="entry name" value="Glyco_hydro_3_N"/>
</dbReference>
<feature type="domain" description="Glycoside hydrolase family 3 N-terminal" evidence="3">
    <location>
        <begin position="65"/>
        <end position="389"/>
    </location>
</feature>
<dbReference type="Pfam" id="PF01915">
    <property type="entry name" value="Glyco_hydro_3_C"/>
    <property type="match status" value="1"/>
</dbReference>
<comment type="caution">
    <text evidence="6">The sequence shown here is derived from an EMBL/GenBank/DDBJ whole genome shotgun (WGS) entry which is preliminary data.</text>
</comment>
<dbReference type="Pfam" id="PF18559">
    <property type="entry name" value="Exop_C"/>
    <property type="match status" value="1"/>
</dbReference>
<dbReference type="Gene3D" id="2.60.120.430">
    <property type="entry name" value="Galactose-binding lectin"/>
    <property type="match status" value="1"/>
</dbReference>
<evidence type="ECO:0000259" key="5">
    <source>
        <dbReference type="Pfam" id="PF18559"/>
    </source>
</evidence>
<dbReference type="InterPro" id="IPR041443">
    <property type="entry name" value="Exop_C"/>
</dbReference>
<dbReference type="Gene3D" id="3.40.50.1700">
    <property type="entry name" value="Glycoside hydrolase family 3 C-terminal domain"/>
    <property type="match status" value="1"/>
</dbReference>
<evidence type="ECO:0000313" key="6">
    <source>
        <dbReference type="EMBL" id="PZO78264.1"/>
    </source>
</evidence>
<evidence type="ECO:0000256" key="1">
    <source>
        <dbReference type="ARBA" id="ARBA00022801"/>
    </source>
</evidence>
<keyword evidence="2" id="KW-0732">Signal</keyword>
<protein>
    <submittedName>
        <fullName evidence="6">1,4-beta-D-glucan glucohydrolase</fullName>
    </submittedName>
</protein>
<evidence type="ECO:0000259" key="4">
    <source>
        <dbReference type="Pfam" id="PF01915"/>
    </source>
</evidence>
<dbReference type="PANTHER" id="PTHR30620:SF77">
    <property type="entry name" value="LYSOSOMAL BETA GLUCOSIDASE-LIKE"/>
    <property type="match status" value="1"/>
</dbReference>
<dbReference type="Proteomes" id="UP000248614">
    <property type="component" value="Unassembled WGS sequence"/>
</dbReference>
<feature type="signal peptide" evidence="2">
    <location>
        <begin position="1"/>
        <end position="23"/>
    </location>
</feature>
<dbReference type="SUPFAM" id="SSF51445">
    <property type="entry name" value="(Trans)glycosidases"/>
    <property type="match status" value="1"/>
</dbReference>
<dbReference type="InterPro" id="IPR036881">
    <property type="entry name" value="Glyco_hydro_3_C_sf"/>
</dbReference>
<dbReference type="Pfam" id="PF00933">
    <property type="entry name" value="Glyco_hydro_3"/>
    <property type="match status" value="1"/>
</dbReference>
<feature type="domain" description="Glycoside hydrolase family 3 C-terminal" evidence="4">
    <location>
        <begin position="430"/>
        <end position="635"/>
    </location>
</feature>
<name>A0A2W4Z7S2_9SPHN</name>
<accession>A0A2W4Z7S2</accession>
<evidence type="ECO:0000313" key="7">
    <source>
        <dbReference type="Proteomes" id="UP000248614"/>
    </source>
</evidence>
<proteinExistence type="predicted"/>
<dbReference type="InterPro" id="IPR051915">
    <property type="entry name" value="Cellulose_Degrad_GH3"/>
</dbReference>
<keyword evidence="1 6" id="KW-0378">Hydrolase</keyword>
<dbReference type="PRINTS" id="PR00133">
    <property type="entry name" value="GLHYDRLASE3"/>
</dbReference>
<feature type="domain" description="ExoP galactose-binding-like" evidence="5">
    <location>
        <begin position="683"/>
        <end position="823"/>
    </location>
</feature>
<dbReference type="GO" id="GO:0009251">
    <property type="term" value="P:glucan catabolic process"/>
    <property type="evidence" value="ECO:0007669"/>
    <property type="project" value="TreeGrafter"/>
</dbReference>
<feature type="chain" id="PRO_5015942051" evidence="2">
    <location>
        <begin position="24"/>
        <end position="836"/>
    </location>
</feature>
<dbReference type="InterPro" id="IPR036962">
    <property type="entry name" value="Glyco_hydro_3_N_sf"/>
</dbReference>
<dbReference type="GO" id="GO:0008422">
    <property type="term" value="F:beta-glucosidase activity"/>
    <property type="evidence" value="ECO:0007669"/>
    <property type="project" value="TreeGrafter"/>
</dbReference>